<name>A0A8J2BN51_9BACT</name>
<evidence type="ECO:0000259" key="8">
    <source>
        <dbReference type="SMART" id="SM01005"/>
    </source>
</evidence>
<dbReference type="InterPro" id="IPR029066">
    <property type="entry name" value="PLP-binding_barrel"/>
</dbReference>
<sequence length="397" mass="44054">MSLPFRSWVEIDGRALRSNVRFLRKLLGKERKLVAVVKSDAYGHGLIPVASELERIGVDGFAVADPQEGKTLREHEIQLPILVLGPCLKEEWEEVIEARLCPVISTFQEAQELAVLAQQRKQLVHVHLAIDTGMGREGLSGEAFFREWEKIRKLSWIRVAGLFSHFASSDSDPEATRHQWETFLMYRKKLGLPLGHIANSAAIGSNPAYGQDWARVGLALYGLSPFPSLQSRLRPVLSWKARISLFRWMPPGSPISYGGSYVVTCGERIATVTVGYGDGYPRALSNRAYVLVKGKRCPIRGRITMDELLIDISHIRSVRRGEVVTLLGKSQGEAILASDLAEMAGTIPYEILTGISLRIPRVYRNFSSLTCEFLPPMNSGASLSGCVLERVSKERGG</sequence>
<evidence type="ECO:0000256" key="5">
    <source>
        <dbReference type="HAMAP-Rule" id="MF_01201"/>
    </source>
</evidence>
<evidence type="ECO:0000256" key="3">
    <source>
        <dbReference type="ARBA" id="ARBA00022898"/>
    </source>
</evidence>
<dbReference type="Gene3D" id="2.40.37.10">
    <property type="entry name" value="Lyase, Ornithine Decarboxylase, Chain A, domain 1"/>
    <property type="match status" value="1"/>
</dbReference>
<comment type="similarity">
    <text evidence="5">Belongs to the alanine racemase family.</text>
</comment>
<comment type="pathway">
    <text evidence="5">Amino-acid biosynthesis; D-alanine biosynthesis; D-alanine from L-alanine: step 1/1.</text>
</comment>
<protein>
    <recommendedName>
        <fullName evidence="5">Alanine racemase</fullName>
        <ecNumber evidence="5">5.1.1.1</ecNumber>
    </recommendedName>
</protein>
<reference evidence="9" key="1">
    <citation type="submission" date="2021-02" db="EMBL/GenBank/DDBJ databases">
        <authorList>
            <person name="Cremers G."/>
            <person name="Picone N."/>
        </authorList>
    </citation>
    <scope>NUCLEOTIDE SEQUENCE</scope>
    <source>
        <strain evidence="9">PQ17</strain>
    </source>
</reference>
<dbReference type="InterPro" id="IPR020622">
    <property type="entry name" value="Ala_racemase_pyridoxalP-BS"/>
</dbReference>
<dbReference type="PROSITE" id="PS00395">
    <property type="entry name" value="ALANINE_RACEMASE"/>
    <property type="match status" value="1"/>
</dbReference>
<comment type="catalytic activity">
    <reaction evidence="1 5">
        <text>L-alanine = D-alanine</text>
        <dbReference type="Rhea" id="RHEA:20249"/>
        <dbReference type="ChEBI" id="CHEBI:57416"/>
        <dbReference type="ChEBI" id="CHEBI:57972"/>
        <dbReference type="EC" id="5.1.1.1"/>
    </reaction>
</comment>
<feature type="domain" description="Alanine racemase C-terminal" evidence="8">
    <location>
        <begin position="236"/>
        <end position="364"/>
    </location>
</feature>
<dbReference type="Proteomes" id="UP000663859">
    <property type="component" value="Unassembled WGS sequence"/>
</dbReference>
<dbReference type="SUPFAM" id="SSF50621">
    <property type="entry name" value="Alanine racemase C-terminal domain-like"/>
    <property type="match status" value="1"/>
</dbReference>
<dbReference type="GO" id="GO:0030170">
    <property type="term" value="F:pyridoxal phosphate binding"/>
    <property type="evidence" value="ECO:0007669"/>
    <property type="project" value="UniProtKB-UniRule"/>
</dbReference>
<comment type="caution">
    <text evidence="9">The sequence shown here is derived from an EMBL/GenBank/DDBJ whole genome shotgun (WGS) entry which is preliminary data.</text>
</comment>
<dbReference type="EMBL" id="CAJNOB010000017">
    <property type="protein sequence ID" value="CAF0698020.1"/>
    <property type="molecule type" value="Genomic_DNA"/>
</dbReference>
<dbReference type="GO" id="GO:0008784">
    <property type="term" value="F:alanine racemase activity"/>
    <property type="evidence" value="ECO:0007669"/>
    <property type="project" value="UniProtKB-UniRule"/>
</dbReference>
<dbReference type="GO" id="GO:0005829">
    <property type="term" value="C:cytosol"/>
    <property type="evidence" value="ECO:0007669"/>
    <property type="project" value="TreeGrafter"/>
</dbReference>
<dbReference type="PANTHER" id="PTHR30511">
    <property type="entry name" value="ALANINE RACEMASE"/>
    <property type="match status" value="1"/>
</dbReference>
<dbReference type="InterPro" id="IPR011079">
    <property type="entry name" value="Ala_racemase_C"/>
</dbReference>
<feature type="binding site" evidence="5 7">
    <location>
        <position position="305"/>
    </location>
    <ligand>
        <name>substrate</name>
    </ligand>
</feature>
<comment type="function">
    <text evidence="5">Catalyzes the interconversion of L-alanine and D-alanine. May also act on other amino acids.</text>
</comment>
<feature type="active site" description="Proton acceptor; specific for L-alanine" evidence="5">
    <location>
        <position position="257"/>
    </location>
</feature>
<keyword evidence="3 5" id="KW-0663">Pyridoxal phosphate</keyword>
<accession>A0A8J2BN51</accession>
<evidence type="ECO:0000256" key="7">
    <source>
        <dbReference type="PIRSR" id="PIRSR600821-52"/>
    </source>
</evidence>
<comment type="cofactor">
    <cofactor evidence="2 5 6">
        <name>pyridoxal 5'-phosphate</name>
        <dbReference type="ChEBI" id="CHEBI:597326"/>
    </cofactor>
</comment>
<feature type="modified residue" description="N6-(pyridoxal phosphate)lysine" evidence="5 6">
    <location>
        <position position="38"/>
    </location>
</feature>
<dbReference type="UniPathway" id="UPA00042">
    <property type="reaction ID" value="UER00497"/>
</dbReference>
<organism evidence="9 10">
    <name type="scientific">Candidatus Methylacidithermus pantelleriae</name>
    <dbReference type="NCBI Taxonomy" id="2744239"/>
    <lineage>
        <taxon>Bacteria</taxon>
        <taxon>Pseudomonadati</taxon>
        <taxon>Verrucomicrobiota</taxon>
        <taxon>Methylacidiphilae</taxon>
        <taxon>Methylacidiphilales</taxon>
        <taxon>Methylacidiphilaceae</taxon>
        <taxon>Candidatus Methylacidithermus</taxon>
    </lineage>
</organism>
<dbReference type="Gene3D" id="3.20.20.10">
    <property type="entry name" value="Alanine racemase"/>
    <property type="match status" value="1"/>
</dbReference>
<dbReference type="PRINTS" id="PR00992">
    <property type="entry name" value="ALARACEMASE"/>
</dbReference>
<dbReference type="Pfam" id="PF00842">
    <property type="entry name" value="Ala_racemase_C"/>
    <property type="match status" value="1"/>
</dbReference>
<dbReference type="NCBIfam" id="TIGR00492">
    <property type="entry name" value="alr"/>
    <property type="match status" value="1"/>
</dbReference>
<keyword evidence="4 5" id="KW-0413">Isomerase</keyword>
<feature type="binding site" evidence="5 7">
    <location>
        <position position="136"/>
    </location>
    <ligand>
        <name>substrate</name>
    </ligand>
</feature>
<dbReference type="GO" id="GO:0030632">
    <property type="term" value="P:D-alanine biosynthetic process"/>
    <property type="evidence" value="ECO:0007669"/>
    <property type="project" value="UniProtKB-UniRule"/>
</dbReference>
<dbReference type="SUPFAM" id="SSF51419">
    <property type="entry name" value="PLP-binding barrel"/>
    <property type="match status" value="1"/>
</dbReference>
<evidence type="ECO:0000256" key="6">
    <source>
        <dbReference type="PIRSR" id="PIRSR600821-50"/>
    </source>
</evidence>
<dbReference type="InterPro" id="IPR000821">
    <property type="entry name" value="Ala_racemase"/>
</dbReference>
<evidence type="ECO:0000313" key="9">
    <source>
        <dbReference type="EMBL" id="CAF0698020.1"/>
    </source>
</evidence>
<keyword evidence="10" id="KW-1185">Reference proteome</keyword>
<dbReference type="FunFam" id="3.20.20.10:FF:000002">
    <property type="entry name" value="Alanine racemase"/>
    <property type="match status" value="1"/>
</dbReference>
<evidence type="ECO:0000256" key="1">
    <source>
        <dbReference type="ARBA" id="ARBA00000316"/>
    </source>
</evidence>
<dbReference type="CDD" id="cd00430">
    <property type="entry name" value="PLPDE_III_AR"/>
    <property type="match status" value="1"/>
</dbReference>
<dbReference type="AlphaFoldDB" id="A0A8J2BN51"/>
<dbReference type="InterPro" id="IPR009006">
    <property type="entry name" value="Ala_racemase/Decarboxylase_C"/>
</dbReference>
<dbReference type="EC" id="5.1.1.1" evidence="5"/>
<evidence type="ECO:0000256" key="4">
    <source>
        <dbReference type="ARBA" id="ARBA00023235"/>
    </source>
</evidence>
<dbReference type="SMART" id="SM01005">
    <property type="entry name" value="Ala_racemase_C"/>
    <property type="match status" value="1"/>
</dbReference>
<proteinExistence type="inferred from homology"/>
<dbReference type="PANTHER" id="PTHR30511:SF0">
    <property type="entry name" value="ALANINE RACEMASE, CATABOLIC-RELATED"/>
    <property type="match status" value="1"/>
</dbReference>
<dbReference type="InterPro" id="IPR001608">
    <property type="entry name" value="Ala_racemase_N"/>
</dbReference>
<evidence type="ECO:0000256" key="2">
    <source>
        <dbReference type="ARBA" id="ARBA00001933"/>
    </source>
</evidence>
<evidence type="ECO:0000313" key="10">
    <source>
        <dbReference type="Proteomes" id="UP000663859"/>
    </source>
</evidence>
<dbReference type="HAMAP" id="MF_01201">
    <property type="entry name" value="Ala_racemase"/>
    <property type="match status" value="1"/>
</dbReference>
<feature type="active site" description="Proton acceptor; specific for D-alanine" evidence="5">
    <location>
        <position position="38"/>
    </location>
</feature>
<gene>
    <name evidence="9" type="primary">alr</name>
    <name evidence="9" type="ORF">MPNT_240016</name>
</gene>
<dbReference type="Pfam" id="PF01168">
    <property type="entry name" value="Ala_racemase_N"/>
    <property type="match status" value="1"/>
</dbReference>
<dbReference type="RefSeq" id="WP_174583254.1">
    <property type="nucleotide sequence ID" value="NZ_CAJNOB010000017.1"/>
</dbReference>